<evidence type="ECO:0000256" key="6">
    <source>
        <dbReference type="ARBA" id="ARBA00023125"/>
    </source>
</evidence>
<evidence type="ECO:0000313" key="9">
    <source>
        <dbReference type="EMBL" id="QIB68934.1"/>
    </source>
</evidence>
<evidence type="ECO:0000313" key="10">
    <source>
        <dbReference type="Proteomes" id="UP000466848"/>
    </source>
</evidence>
<comment type="function">
    <text evidence="7">Required for chromosome condensation and partitioning.</text>
</comment>
<dbReference type="GO" id="GO:0005694">
    <property type="term" value="C:chromosome"/>
    <property type="evidence" value="ECO:0007669"/>
    <property type="project" value="InterPro"/>
</dbReference>
<name>A0A858BW26_9FIRM</name>
<dbReference type="CDD" id="cd03278">
    <property type="entry name" value="ABC_SMC_barmotin"/>
    <property type="match status" value="1"/>
</dbReference>
<keyword evidence="10" id="KW-1185">Reference proteome</keyword>
<dbReference type="KEGG" id="abut:Ami103574_06180"/>
<dbReference type="FunFam" id="3.40.50.300:FF:000984">
    <property type="entry name" value="Chromosome partition protein Smc"/>
    <property type="match status" value="1"/>
</dbReference>
<dbReference type="Proteomes" id="UP000466848">
    <property type="component" value="Chromosome"/>
</dbReference>
<dbReference type="EMBL" id="CP048649">
    <property type="protein sequence ID" value="QIB68934.1"/>
    <property type="molecule type" value="Genomic_DNA"/>
</dbReference>
<feature type="domain" description="SMC hinge" evidence="8">
    <location>
        <begin position="519"/>
        <end position="636"/>
    </location>
</feature>
<gene>
    <name evidence="7 9" type="primary">smc</name>
    <name evidence="9" type="ORF">Ami103574_06180</name>
</gene>
<dbReference type="GO" id="GO:0005524">
    <property type="term" value="F:ATP binding"/>
    <property type="evidence" value="ECO:0007669"/>
    <property type="project" value="UniProtKB-UniRule"/>
</dbReference>
<dbReference type="GO" id="GO:0003677">
    <property type="term" value="F:DNA binding"/>
    <property type="evidence" value="ECO:0007669"/>
    <property type="project" value="UniProtKB-UniRule"/>
</dbReference>
<comment type="subcellular location">
    <subcellularLocation>
        <location evidence="1 7">Cytoplasm</location>
    </subcellularLocation>
</comment>
<dbReference type="Pfam" id="PF02463">
    <property type="entry name" value="SMC_N"/>
    <property type="match status" value="1"/>
</dbReference>
<feature type="binding site" evidence="7">
    <location>
        <begin position="32"/>
        <end position="39"/>
    </location>
    <ligand>
        <name>ATP</name>
        <dbReference type="ChEBI" id="CHEBI:30616"/>
    </ligand>
</feature>
<keyword evidence="5 7" id="KW-0175">Coiled coil</keyword>
<dbReference type="SUPFAM" id="SSF75553">
    <property type="entry name" value="Smc hinge domain"/>
    <property type="match status" value="1"/>
</dbReference>
<comment type="subunit">
    <text evidence="7">Homodimer.</text>
</comment>
<reference evidence="9 10" key="1">
    <citation type="submission" date="2020-02" db="EMBL/GenBank/DDBJ databases">
        <authorList>
            <person name="Kim Y.B."/>
            <person name="Roh S.W."/>
        </authorList>
    </citation>
    <scope>NUCLEOTIDE SEQUENCE [LARGE SCALE GENOMIC DNA]</scope>
    <source>
        <strain evidence="9 10">DSM 103574</strain>
    </source>
</reference>
<dbReference type="GO" id="GO:0006260">
    <property type="term" value="P:DNA replication"/>
    <property type="evidence" value="ECO:0007669"/>
    <property type="project" value="UniProtKB-UniRule"/>
</dbReference>
<dbReference type="RefSeq" id="WP_163065797.1">
    <property type="nucleotide sequence ID" value="NZ_CP048649.1"/>
</dbReference>
<dbReference type="SUPFAM" id="SSF52540">
    <property type="entry name" value="P-loop containing nucleoside triphosphate hydrolases"/>
    <property type="match status" value="1"/>
</dbReference>
<sequence>MYFKRIDMHGFKSFAEPVSIEFNHGITCIVGPNGSGKSNISDALRWVLGEQSPKTLRGGKMEDVIFAGTASRKSRGMAEVVLVIDNSTGILPIDYSEVAITRRVFRSGESEYYINNNPCRLKDIRELIMDTGIGVDGYSLIGQGKIADIVSNKPESRREIFEEAAGIVKYRSKKAEAERKLDATSGNLDRVDDIVGEIEGRIGGLEEDSRKAKEYLELRDSYKELEINITLKNIENLELKNEYLKDDITQLTSRIEDLKEERIRLDRDLSDSQTKSQELERLHNEARDKLIRSMEEINLLVNEGKLKEEKRASMEKEEARLKDELASLAQKLEKEQSNLEELSQTKGEMDRRMAQLDQQLAEKTDTYARLIADQAAMAAQIDRGKDNLFQLHGNMSEKKSEIHSLESLKSALDRRKGQLLSEQDSADDQNDGMLEIQREALQERDQLKDRLVQLRAEGAALKQAHQADRQREQELTRKTEDFRLSMGQLSARKKTIEEMESNYEGYNSAVKYVMKNGFSGVHGVVADLIQVPPGFEIAVETALGAAMQNIVCQSDQDAQAIIRSLKENKAGRLTLLPLQSIRSSTPSADNRLRQASGFLGLGTECIEFDDKYRKVMEYLLGRVAVVDDLANAVKLSKQASGGLRFVTLEGDVINSGGAITGGTYRNNTANLLERKGEVTALQEKLDKTDAERKRLLAELADIKQRITTDSQRLQKLEKEYRDGEMELLSAENRISVFEGNLRNLEEGGSKRQRELESIHSEEASADEMIAKLSQELQQGEARLKEQEAAIEEQVAALEQFRQQVETGSESITKARIEATACEREKASVDSLVERIQLSMEEVRREQTGRQAALEKLLEERELLLHGSSDGVSLKEKEEARASLEEYIEELTQERSQLNRALSEKTASRNSLEETISACQSQKYELDIKEAKNETQLDSYKNKLWDEFEVSYLQAIDFKKKEFNMNEAVKISREVKTRIKALGEVNVGSIKEYETVRERYEFLSEQRADILRAMDSLKQIIEDMDKTIRSRFKESFDLIVENFEAVFQELFGGGQAMLRLEDETKPLDCGIEIIAQPPGKKLQNLNLMSGGEKTMTAIALMFAVLKAKPTPFCILDEVEAALDDANIERFAGYLKHFNNIQFALVTHQKATMEHADVLYGVTMPEQGISRVLSLKLGDRIDLEEEAKAI</sequence>
<dbReference type="FunFam" id="3.40.50.300:FF:000901">
    <property type="entry name" value="Chromosome partition protein Smc"/>
    <property type="match status" value="1"/>
</dbReference>
<keyword evidence="3 7" id="KW-0547">Nucleotide-binding</keyword>
<dbReference type="Pfam" id="PF06470">
    <property type="entry name" value="SMC_hinge"/>
    <property type="match status" value="1"/>
</dbReference>
<feature type="coiled-coil region" evidence="7">
    <location>
        <begin position="222"/>
        <end position="373"/>
    </location>
</feature>
<accession>A0A858BW26</accession>
<keyword evidence="4 7" id="KW-0067">ATP-binding</keyword>
<comment type="domain">
    <text evidence="7">Contains large globular domains required for ATP hydrolysis at each terminus and a third globular domain forming a flexible hinge near the middle of the molecule. These domains are separated by coiled-coil structures.</text>
</comment>
<dbReference type="GO" id="GO:0005737">
    <property type="term" value="C:cytoplasm"/>
    <property type="evidence" value="ECO:0007669"/>
    <property type="project" value="UniProtKB-SubCell"/>
</dbReference>
<evidence type="ECO:0000256" key="5">
    <source>
        <dbReference type="ARBA" id="ARBA00023054"/>
    </source>
</evidence>
<dbReference type="AlphaFoldDB" id="A0A858BW26"/>
<dbReference type="InterPro" id="IPR027417">
    <property type="entry name" value="P-loop_NTPase"/>
</dbReference>
<dbReference type="Gene3D" id="3.30.70.1620">
    <property type="match status" value="1"/>
</dbReference>
<dbReference type="InterPro" id="IPR011890">
    <property type="entry name" value="SMC_prok"/>
</dbReference>
<evidence type="ECO:0000256" key="4">
    <source>
        <dbReference type="ARBA" id="ARBA00022840"/>
    </source>
</evidence>
<dbReference type="NCBIfam" id="TIGR02168">
    <property type="entry name" value="SMC_prok_B"/>
    <property type="match status" value="1"/>
</dbReference>
<organism evidence="9 10">
    <name type="scientific">Aminipila butyrica</name>
    <dbReference type="NCBI Taxonomy" id="433296"/>
    <lineage>
        <taxon>Bacteria</taxon>
        <taxon>Bacillati</taxon>
        <taxon>Bacillota</taxon>
        <taxon>Clostridia</taxon>
        <taxon>Peptostreptococcales</taxon>
        <taxon>Anaerovoracaceae</taxon>
        <taxon>Aminipila</taxon>
    </lineage>
</organism>
<dbReference type="SMART" id="SM00968">
    <property type="entry name" value="SMC_hinge"/>
    <property type="match status" value="1"/>
</dbReference>
<dbReference type="GO" id="GO:0030261">
    <property type="term" value="P:chromosome condensation"/>
    <property type="evidence" value="ECO:0007669"/>
    <property type="project" value="InterPro"/>
</dbReference>
<evidence type="ECO:0000256" key="2">
    <source>
        <dbReference type="ARBA" id="ARBA00022490"/>
    </source>
</evidence>
<evidence type="ECO:0000256" key="7">
    <source>
        <dbReference type="HAMAP-Rule" id="MF_01894"/>
    </source>
</evidence>
<dbReference type="PANTHER" id="PTHR43977">
    <property type="entry name" value="STRUCTURAL MAINTENANCE OF CHROMOSOMES PROTEIN 3"/>
    <property type="match status" value="1"/>
</dbReference>
<dbReference type="InterPro" id="IPR036277">
    <property type="entry name" value="SMC_hinge_sf"/>
</dbReference>
<feature type="coiled-coil region" evidence="7">
    <location>
        <begin position="678"/>
        <end position="803"/>
    </location>
</feature>
<dbReference type="PIRSF" id="PIRSF005719">
    <property type="entry name" value="SMC"/>
    <property type="match status" value="1"/>
</dbReference>
<comment type="similarity">
    <text evidence="7">Belongs to the SMC family.</text>
</comment>
<dbReference type="Gene3D" id="1.20.1060.20">
    <property type="match status" value="1"/>
</dbReference>
<proteinExistence type="inferred from homology"/>
<dbReference type="InterPro" id="IPR003395">
    <property type="entry name" value="RecF/RecN/SMC_N"/>
</dbReference>
<keyword evidence="2 7" id="KW-0963">Cytoplasm</keyword>
<evidence type="ECO:0000259" key="8">
    <source>
        <dbReference type="SMART" id="SM00968"/>
    </source>
</evidence>
<dbReference type="GO" id="GO:0007059">
    <property type="term" value="P:chromosome segregation"/>
    <property type="evidence" value="ECO:0007669"/>
    <property type="project" value="UniProtKB-UniRule"/>
</dbReference>
<evidence type="ECO:0000256" key="3">
    <source>
        <dbReference type="ARBA" id="ARBA00022741"/>
    </source>
</evidence>
<evidence type="ECO:0000256" key="1">
    <source>
        <dbReference type="ARBA" id="ARBA00004496"/>
    </source>
</evidence>
<dbReference type="Gene3D" id="3.40.50.300">
    <property type="entry name" value="P-loop containing nucleotide triphosphate hydrolases"/>
    <property type="match status" value="2"/>
</dbReference>
<dbReference type="InterPro" id="IPR010935">
    <property type="entry name" value="SMC_hinge"/>
</dbReference>
<feature type="coiled-coil region" evidence="7">
    <location>
        <begin position="873"/>
        <end position="914"/>
    </location>
</feature>
<protein>
    <recommendedName>
        <fullName evidence="7">Chromosome partition protein Smc</fullName>
    </recommendedName>
</protein>
<dbReference type="HAMAP" id="MF_01894">
    <property type="entry name" value="Smc_prok"/>
    <property type="match status" value="1"/>
</dbReference>
<keyword evidence="6 7" id="KW-0238">DNA-binding</keyword>
<feature type="coiled-coil region" evidence="7">
    <location>
        <begin position="437"/>
        <end position="464"/>
    </location>
</feature>
<dbReference type="GO" id="GO:0016887">
    <property type="term" value="F:ATP hydrolysis activity"/>
    <property type="evidence" value="ECO:0007669"/>
    <property type="project" value="InterPro"/>
</dbReference>
<dbReference type="InterPro" id="IPR024704">
    <property type="entry name" value="SMC"/>
</dbReference>
<dbReference type="GO" id="GO:0007062">
    <property type="term" value="P:sister chromatid cohesion"/>
    <property type="evidence" value="ECO:0007669"/>
    <property type="project" value="InterPro"/>
</dbReference>